<proteinExistence type="predicted"/>
<reference evidence="1" key="1">
    <citation type="submission" date="2021-02" db="EMBL/GenBank/DDBJ databases">
        <authorList>
            <person name="Nowell W R."/>
        </authorList>
    </citation>
    <scope>NUCLEOTIDE SEQUENCE</scope>
</reference>
<feature type="non-terminal residue" evidence="1">
    <location>
        <position position="53"/>
    </location>
</feature>
<protein>
    <submittedName>
        <fullName evidence="1">Uncharacterized protein</fullName>
    </submittedName>
</protein>
<evidence type="ECO:0000313" key="1">
    <source>
        <dbReference type="EMBL" id="CAF4306269.1"/>
    </source>
</evidence>
<organism evidence="1 2">
    <name type="scientific">Adineta steineri</name>
    <dbReference type="NCBI Taxonomy" id="433720"/>
    <lineage>
        <taxon>Eukaryota</taxon>
        <taxon>Metazoa</taxon>
        <taxon>Spiralia</taxon>
        <taxon>Gnathifera</taxon>
        <taxon>Rotifera</taxon>
        <taxon>Eurotatoria</taxon>
        <taxon>Bdelloidea</taxon>
        <taxon>Adinetida</taxon>
        <taxon>Adinetidae</taxon>
        <taxon>Adineta</taxon>
    </lineage>
</organism>
<gene>
    <name evidence="1" type="ORF">KXQ929_LOCUS45812</name>
</gene>
<dbReference type="Proteomes" id="UP000663868">
    <property type="component" value="Unassembled WGS sequence"/>
</dbReference>
<dbReference type="AlphaFoldDB" id="A0A820I3Y9"/>
<comment type="caution">
    <text evidence="1">The sequence shown here is derived from an EMBL/GenBank/DDBJ whole genome shotgun (WGS) entry which is preliminary data.</text>
</comment>
<accession>A0A820I3Y9</accession>
<dbReference type="EMBL" id="CAJOBB010014583">
    <property type="protein sequence ID" value="CAF4306269.1"/>
    <property type="molecule type" value="Genomic_DNA"/>
</dbReference>
<name>A0A820I3Y9_9BILA</name>
<evidence type="ECO:0000313" key="2">
    <source>
        <dbReference type="Proteomes" id="UP000663868"/>
    </source>
</evidence>
<sequence>MMQTNEKLIIPLEPIVPPSQSSSTTWVTPSISSYFSEEDKNKSVDNNAQLQYE</sequence>